<dbReference type="AlphaFoldDB" id="A0A8K0DSV0"/>
<comment type="caution">
    <text evidence="2">The sequence shown here is derived from an EMBL/GenBank/DDBJ whole genome shotgun (WGS) entry which is preliminary data.</text>
</comment>
<dbReference type="EMBL" id="VTPC01000422">
    <property type="protein sequence ID" value="KAF2905845.1"/>
    <property type="molecule type" value="Genomic_DNA"/>
</dbReference>
<feature type="compositionally biased region" description="Polar residues" evidence="1">
    <location>
        <begin position="232"/>
        <end position="242"/>
    </location>
</feature>
<evidence type="ECO:0000256" key="1">
    <source>
        <dbReference type="SAM" id="MobiDB-lite"/>
    </source>
</evidence>
<feature type="region of interest" description="Disordered" evidence="1">
    <location>
        <begin position="223"/>
        <end position="252"/>
    </location>
</feature>
<name>A0A8K0DSV0_IGNLU</name>
<proteinExistence type="predicted"/>
<keyword evidence="3" id="KW-1185">Reference proteome</keyword>
<evidence type="ECO:0000313" key="2">
    <source>
        <dbReference type="EMBL" id="KAF2905845.1"/>
    </source>
</evidence>
<evidence type="ECO:0000313" key="3">
    <source>
        <dbReference type="Proteomes" id="UP000801492"/>
    </source>
</evidence>
<dbReference type="Proteomes" id="UP000801492">
    <property type="component" value="Unassembled WGS sequence"/>
</dbReference>
<gene>
    <name evidence="2" type="ORF">ILUMI_00333</name>
</gene>
<sequence length="252" mass="28793">MEYLEEKDVNSIPARITLTGIRVTRQGDGYHLGWYVTLSYIHVYVHPRATPVEQEDKKKMPCNHGDNPIERYMRQVQHSLYEKGYNRTMEELRILAPDITSLEEFFGFQPENSPFVYESCAEEAIDPDWPPPRNATTRTPRHRSSQVQEQEEAQQETATTRGSPNRRTVPPLNTYPPGVAAQRRATAEAGRDHPLPCPQNEACDAMRQAYARTRFCFRAHTPRQRRIPGSRTPPQQKKTTSIRGGIATGPHG</sequence>
<protein>
    <submittedName>
        <fullName evidence="2">Uncharacterized protein</fullName>
    </submittedName>
</protein>
<organism evidence="2 3">
    <name type="scientific">Ignelater luminosus</name>
    <name type="common">Cucubano</name>
    <name type="synonym">Pyrophorus luminosus</name>
    <dbReference type="NCBI Taxonomy" id="2038154"/>
    <lineage>
        <taxon>Eukaryota</taxon>
        <taxon>Metazoa</taxon>
        <taxon>Ecdysozoa</taxon>
        <taxon>Arthropoda</taxon>
        <taxon>Hexapoda</taxon>
        <taxon>Insecta</taxon>
        <taxon>Pterygota</taxon>
        <taxon>Neoptera</taxon>
        <taxon>Endopterygota</taxon>
        <taxon>Coleoptera</taxon>
        <taxon>Polyphaga</taxon>
        <taxon>Elateriformia</taxon>
        <taxon>Elateroidea</taxon>
        <taxon>Elateridae</taxon>
        <taxon>Agrypninae</taxon>
        <taxon>Pyrophorini</taxon>
        <taxon>Ignelater</taxon>
    </lineage>
</organism>
<accession>A0A8K0DSV0</accession>
<reference evidence="2" key="1">
    <citation type="submission" date="2019-08" db="EMBL/GenBank/DDBJ databases">
        <title>The genome of the North American firefly Photinus pyralis.</title>
        <authorList>
            <consortium name="Photinus pyralis genome working group"/>
            <person name="Fallon T.R."/>
            <person name="Sander Lower S.E."/>
            <person name="Weng J.-K."/>
        </authorList>
    </citation>
    <scope>NUCLEOTIDE SEQUENCE</scope>
    <source>
        <strain evidence="2">TRF0915ILg1</strain>
        <tissue evidence="2">Whole body</tissue>
    </source>
</reference>
<feature type="region of interest" description="Disordered" evidence="1">
    <location>
        <begin position="123"/>
        <end position="193"/>
    </location>
</feature>